<evidence type="ECO:0000313" key="2">
    <source>
        <dbReference type="EMBL" id="CAL1527677.1"/>
    </source>
</evidence>
<gene>
    <name evidence="2" type="ORF">GSLYS_00001847001</name>
</gene>
<feature type="region of interest" description="Disordered" evidence="1">
    <location>
        <begin position="648"/>
        <end position="695"/>
    </location>
</feature>
<feature type="compositionally biased region" description="Basic and acidic residues" evidence="1">
    <location>
        <begin position="648"/>
        <end position="658"/>
    </location>
</feature>
<feature type="region of interest" description="Disordered" evidence="1">
    <location>
        <begin position="94"/>
        <end position="131"/>
    </location>
</feature>
<organism evidence="2 3">
    <name type="scientific">Lymnaea stagnalis</name>
    <name type="common">Great pond snail</name>
    <name type="synonym">Helix stagnalis</name>
    <dbReference type="NCBI Taxonomy" id="6523"/>
    <lineage>
        <taxon>Eukaryota</taxon>
        <taxon>Metazoa</taxon>
        <taxon>Spiralia</taxon>
        <taxon>Lophotrochozoa</taxon>
        <taxon>Mollusca</taxon>
        <taxon>Gastropoda</taxon>
        <taxon>Heterobranchia</taxon>
        <taxon>Euthyneura</taxon>
        <taxon>Panpulmonata</taxon>
        <taxon>Hygrophila</taxon>
        <taxon>Lymnaeoidea</taxon>
        <taxon>Lymnaeidae</taxon>
        <taxon>Lymnaea</taxon>
    </lineage>
</organism>
<feature type="region of interest" description="Disordered" evidence="1">
    <location>
        <begin position="589"/>
        <end position="627"/>
    </location>
</feature>
<feature type="compositionally biased region" description="Polar residues" evidence="1">
    <location>
        <begin position="106"/>
        <end position="120"/>
    </location>
</feature>
<feature type="compositionally biased region" description="Polar residues" evidence="1">
    <location>
        <begin position="768"/>
        <end position="778"/>
    </location>
</feature>
<feature type="region of interest" description="Disordered" evidence="1">
    <location>
        <begin position="831"/>
        <end position="856"/>
    </location>
</feature>
<dbReference type="InterPro" id="IPR037646">
    <property type="entry name" value="PROSER3"/>
</dbReference>
<sequence>MDLQAKIYQRDKDPFTEHPFPKAFYYPSPVKEVNDHVAIYSPERVRESPKREPLEERFFKDNTSFKKSDVSKLHRLDNFIKQNEDENLEHISPIDETLPDSDKSSHFSITKNESQLSSASEEIGRRNTNTNNNISDIVKGLEVLRNKQCLPKHREQMNDRVIKTDSTESVLQRYIERFRNSPPKPREERLKELEATKQEFWWLGSSPASNTSSIAESSQENLRIKQYLQAESKIGQKLTREALLAIDEETLQLQKKADKLLSQSELSLASSGPLVSTEGLGSSASVSDLSITESQPAYRPAFARDQGVYSWPAPRAEVRRDGNSHSDNVKQPSTPADDILARWRLNRKMEKTTLESAAQGRSLGHNVFPQKNIDIDPRLEEFRKKLLTQRALVTTEDIQYERQRMAMLLDDDEEGKQKKGIQIKEISEPAIDPILVRMSRITSNEELIAKSSPRLNPVFSPRTNNTKLVSDTNFNNASNSHSENPADQTYAPGLNINNTASSGRSQEDNANGNSEIDTKISVDHFASQEVCNPASKVYVLRPSEKSSHGLITDDGDTIVNNFGKVEKKLEMQDINPLLDGVNCDPHLKDPGGKIHSLRDSTNLTKSNTDAHRDEKQFEGTKTEQKKKLDAEQINRNIYHQFLEAEKPIAESDDSESKSLLKRQKGKNKKQHSDKGEDFNTKSYSRKEPVNCQRIRHETEGELITLKKKKKQTEMLQKENEISDSGETVFQGELPLSESHQHSHQRKRPEPQLYARSVSSRRINDAKKYNSTGEPGSASLLPSYSKNAVNAAIGQTIVDHIFDGSTVMSSVDSWASMFPQSPAASHSLFDSNLRTPSPVRGQQPLKGPTPLQSTPLGKTASQIIVNDEDNASDCEFEDDSILIILRHQRSQYLKQLEIIEHKLQKIS</sequence>
<dbReference type="AlphaFoldDB" id="A0AAV2H1W9"/>
<comment type="caution">
    <text evidence="2">The sequence shown here is derived from an EMBL/GenBank/DDBJ whole genome shotgun (WGS) entry which is preliminary data.</text>
</comment>
<dbReference type="Proteomes" id="UP001497497">
    <property type="component" value="Unassembled WGS sequence"/>
</dbReference>
<dbReference type="PANTHER" id="PTHR22045:SF6">
    <property type="entry name" value="PROLINE AND SERINE-RICH PROTEIN 3"/>
    <property type="match status" value="1"/>
</dbReference>
<proteinExistence type="predicted"/>
<feature type="compositionally biased region" description="Basic residues" evidence="1">
    <location>
        <begin position="659"/>
        <end position="669"/>
    </location>
</feature>
<feature type="compositionally biased region" description="Basic and acidic residues" evidence="1">
    <location>
        <begin position="670"/>
        <end position="695"/>
    </location>
</feature>
<feature type="region of interest" description="Disordered" evidence="1">
    <location>
        <begin position="458"/>
        <end position="491"/>
    </location>
</feature>
<feature type="compositionally biased region" description="Basic and acidic residues" evidence="1">
    <location>
        <begin position="589"/>
        <end position="598"/>
    </location>
</feature>
<name>A0AAV2H1W9_LYMST</name>
<reference evidence="2 3" key="1">
    <citation type="submission" date="2024-04" db="EMBL/GenBank/DDBJ databases">
        <authorList>
            <consortium name="Genoscope - CEA"/>
            <person name="William W."/>
        </authorList>
    </citation>
    <scope>NUCLEOTIDE SEQUENCE [LARGE SCALE GENOMIC DNA]</scope>
</reference>
<dbReference type="EMBL" id="CAXITT010000020">
    <property type="protein sequence ID" value="CAL1527677.1"/>
    <property type="molecule type" value="Genomic_DNA"/>
</dbReference>
<evidence type="ECO:0000256" key="1">
    <source>
        <dbReference type="SAM" id="MobiDB-lite"/>
    </source>
</evidence>
<keyword evidence="3" id="KW-1185">Reference proteome</keyword>
<dbReference type="PANTHER" id="PTHR22045">
    <property type="entry name" value="PROLINE AND SERINE-RICH PROTEIN 3"/>
    <property type="match status" value="1"/>
</dbReference>
<evidence type="ECO:0000313" key="3">
    <source>
        <dbReference type="Proteomes" id="UP001497497"/>
    </source>
</evidence>
<accession>A0AAV2H1W9</accession>
<feature type="compositionally biased region" description="Basic and acidic residues" evidence="1">
    <location>
        <begin position="608"/>
        <end position="627"/>
    </location>
</feature>
<feature type="compositionally biased region" description="Polar residues" evidence="1">
    <location>
        <begin position="461"/>
        <end position="487"/>
    </location>
</feature>
<feature type="region of interest" description="Disordered" evidence="1">
    <location>
        <begin position="737"/>
        <end position="778"/>
    </location>
</feature>
<protein>
    <submittedName>
        <fullName evidence="2">Uncharacterized protein</fullName>
    </submittedName>
</protein>